<dbReference type="Proteomes" id="UP000192486">
    <property type="component" value="Chromosome"/>
</dbReference>
<feature type="domain" description="Rhodanese" evidence="3">
    <location>
        <begin position="12"/>
        <end position="130"/>
    </location>
</feature>
<dbReference type="InterPro" id="IPR045078">
    <property type="entry name" value="TST/MPST-like"/>
</dbReference>
<gene>
    <name evidence="4" type="ORF">SporoS204_15990</name>
</gene>
<dbReference type="SUPFAM" id="SSF52821">
    <property type="entry name" value="Rhodanese/Cell cycle control phosphatase"/>
    <property type="match status" value="2"/>
</dbReference>
<feature type="domain" description="Rhodanese" evidence="3">
    <location>
        <begin position="160"/>
        <end position="269"/>
    </location>
</feature>
<sequence>MTQVFVSIHDIETSHAKWIDARFSLQDEERGKLDYQKEHVKGAIHWDLAEDLSGTSLEGGRHPLPSTEHLTELFRKSGLECTDTILIYDDGGSPFATRAWWMLQYGGFTDVHVVTEGYAELRKIVDVTSDSATPARSTVEPQWQEHLYASRSEVEEVVAGNRASQLVDARSEVRYRGEKEPLYHKAGHIPTARNFDWEQLKQDGQYDVQQAKEQLQQVISPEDHVIVYCGSGVTASPLFAALKELDYPNVKLYVGSFSDWISKDDAPIETAIRG</sequence>
<dbReference type="PANTHER" id="PTHR11364:SF27">
    <property type="entry name" value="SULFURTRANSFERASE"/>
    <property type="match status" value="1"/>
</dbReference>
<keyword evidence="2" id="KW-0677">Repeat</keyword>
<protein>
    <submittedName>
        <fullName evidence="4">Thiosulfate sulfurtransferase</fullName>
    </submittedName>
</protein>
<dbReference type="Pfam" id="PF00581">
    <property type="entry name" value="Rhodanese"/>
    <property type="match status" value="2"/>
</dbReference>
<evidence type="ECO:0000256" key="2">
    <source>
        <dbReference type="ARBA" id="ARBA00022737"/>
    </source>
</evidence>
<dbReference type="RefSeq" id="WP_029052989.1">
    <property type="nucleotide sequence ID" value="NZ_CP015108.1"/>
</dbReference>
<evidence type="ECO:0000259" key="3">
    <source>
        <dbReference type="PROSITE" id="PS50206"/>
    </source>
</evidence>
<evidence type="ECO:0000256" key="1">
    <source>
        <dbReference type="ARBA" id="ARBA00022679"/>
    </source>
</evidence>
<dbReference type="InterPro" id="IPR036873">
    <property type="entry name" value="Rhodanese-like_dom_sf"/>
</dbReference>
<organism evidence="4 5">
    <name type="scientific">Sporosarcina ureae</name>
    <dbReference type="NCBI Taxonomy" id="1571"/>
    <lineage>
        <taxon>Bacteria</taxon>
        <taxon>Bacillati</taxon>
        <taxon>Bacillota</taxon>
        <taxon>Bacilli</taxon>
        <taxon>Bacillales</taxon>
        <taxon>Caryophanaceae</taxon>
        <taxon>Sporosarcina</taxon>
    </lineage>
</organism>
<dbReference type="CDD" id="cd01449">
    <property type="entry name" value="TST_Repeat_2"/>
    <property type="match status" value="1"/>
</dbReference>
<accession>A0ABM6JZ32</accession>
<evidence type="ECO:0000313" key="4">
    <source>
        <dbReference type="EMBL" id="ARF15525.1"/>
    </source>
</evidence>
<keyword evidence="5" id="KW-1185">Reference proteome</keyword>
<evidence type="ECO:0000313" key="5">
    <source>
        <dbReference type="Proteomes" id="UP000192486"/>
    </source>
</evidence>
<dbReference type="EMBL" id="CP015108">
    <property type="protein sequence ID" value="ARF15525.1"/>
    <property type="molecule type" value="Genomic_DNA"/>
</dbReference>
<reference evidence="4 5" key="1">
    <citation type="submission" date="2016-04" db="EMBL/GenBank/DDBJ databases">
        <title>Comparative Genomics and Epigenetics of Sporosarcina ureae.</title>
        <authorList>
            <person name="Oliver A.S."/>
            <person name="Cooper K.K."/>
        </authorList>
    </citation>
    <scope>NUCLEOTIDE SEQUENCE [LARGE SCALE GENOMIC DNA]</scope>
    <source>
        <strain evidence="4 5">S204</strain>
    </source>
</reference>
<dbReference type="Gene3D" id="3.40.250.10">
    <property type="entry name" value="Rhodanese-like domain"/>
    <property type="match status" value="2"/>
</dbReference>
<dbReference type="PANTHER" id="PTHR11364">
    <property type="entry name" value="THIOSULFATE SULFERTANSFERASE"/>
    <property type="match status" value="1"/>
</dbReference>
<proteinExistence type="predicted"/>
<name>A0ABM6JZ32_SPOUR</name>
<dbReference type="InterPro" id="IPR001763">
    <property type="entry name" value="Rhodanese-like_dom"/>
</dbReference>
<dbReference type="PROSITE" id="PS50206">
    <property type="entry name" value="RHODANESE_3"/>
    <property type="match status" value="2"/>
</dbReference>
<keyword evidence="1" id="KW-0808">Transferase</keyword>
<dbReference type="CDD" id="cd01448">
    <property type="entry name" value="TST_Repeat_1"/>
    <property type="match status" value="1"/>
</dbReference>
<dbReference type="SMART" id="SM00450">
    <property type="entry name" value="RHOD"/>
    <property type="match status" value="2"/>
</dbReference>